<dbReference type="RefSeq" id="WP_083234859.1">
    <property type="nucleotide sequence ID" value="NZ_FOAK01000004.1"/>
</dbReference>
<protein>
    <submittedName>
        <fullName evidence="1">Transcriptional regulator, ArsR family</fullName>
    </submittedName>
</protein>
<reference evidence="1 2" key="1">
    <citation type="submission" date="2016-10" db="EMBL/GenBank/DDBJ databases">
        <authorList>
            <person name="de Groot N.N."/>
        </authorList>
    </citation>
    <scope>NUCLEOTIDE SEQUENCE [LARGE SCALE GENOMIC DNA]</scope>
    <source>
        <strain evidence="1 2">DSM 11978</strain>
    </source>
</reference>
<dbReference type="STRING" id="190974.SAMN05216439_1393"/>
<evidence type="ECO:0000313" key="2">
    <source>
        <dbReference type="Proteomes" id="UP000199506"/>
    </source>
</evidence>
<dbReference type="CDD" id="cd00090">
    <property type="entry name" value="HTH_ARSR"/>
    <property type="match status" value="1"/>
</dbReference>
<dbReference type="SUPFAM" id="SSF46785">
    <property type="entry name" value="Winged helix' DNA-binding domain"/>
    <property type="match status" value="1"/>
</dbReference>
<dbReference type="InterPro" id="IPR011991">
    <property type="entry name" value="ArsR-like_HTH"/>
</dbReference>
<dbReference type="OrthoDB" id="73447at2157"/>
<gene>
    <name evidence="1" type="ORF">SAMN05216439_1393</name>
</gene>
<dbReference type="InterPro" id="IPR036388">
    <property type="entry name" value="WH-like_DNA-bd_sf"/>
</dbReference>
<dbReference type="Proteomes" id="UP000199506">
    <property type="component" value="Unassembled WGS sequence"/>
</dbReference>
<evidence type="ECO:0000313" key="1">
    <source>
        <dbReference type="EMBL" id="SEK72703.1"/>
    </source>
</evidence>
<dbReference type="InterPro" id="IPR036390">
    <property type="entry name" value="WH_DNA-bd_sf"/>
</dbReference>
<dbReference type="Gene3D" id="1.10.10.10">
    <property type="entry name" value="Winged helix-like DNA-binding domain superfamily/Winged helix DNA-binding domain"/>
    <property type="match status" value="1"/>
</dbReference>
<sequence>MFNTELISKMGKIKDKKLSNLLIGRKGGATTIKITDQILHQPSNANQLSKRLHLDYKTITYHLNIMIDHKYVEKEKITNSYIYYPSKKLYNCIEEYSLIRNFLKIEYERYKK</sequence>
<dbReference type="EMBL" id="FOAK01000004">
    <property type="protein sequence ID" value="SEK72703.1"/>
    <property type="molecule type" value="Genomic_DNA"/>
</dbReference>
<dbReference type="AlphaFoldDB" id="A0A1H7JDM0"/>
<accession>A0A1H7JDM0</accession>
<name>A0A1H7JDM0_9EURY</name>
<organism evidence="1 2">
    <name type="scientific">Methanobrevibacter gottschalkii</name>
    <dbReference type="NCBI Taxonomy" id="190974"/>
    <lineage>
        <taxon>Archaea</taxon>
        <taxon>Methanobacteriati</taxon>
        <taxon>Methanobacteriota</taxon>
        <taxon>Methanomada group</taxon>
        <taxon>Methanobacteria</taxon>
        <taxon>Methanobacteriales</taxon>
        <taxon>Methanobacteriaceae</taxon>
        <taxon>Methanobrevibacter</taxon>
    </lineage>
</organism>
<proteinExistence type="predicted"/>